<feature type="region of interest" description="Disordered" evidence="1">
    <location>
        <begin position="1"/>
        <end position="73"/>
    </location>
</feature>
<dbReference type="EMBL" id="VSSQ01009270">
    <property type="protein sequence ID" value="MPM41173.1"/>
    <property type="molecule type" value="Genomic_DNA"/>
</dbReference>
<dbReference type="AlphaFoldDB" id="A0A644ZRA3"/>
<gene>
    <name evidence="2" type="ORF">SDC9_87823</name>
</gene>
<proteinExistence type="predicted"/>
<reference evidence="2" key="1">
    <citation type="submission" date="2019-08" db="EMBL/GenBank/DDBJ databases">
        <authorList>
            <person name="Kucharzyk K."/>
            <person name="Murdoch R.W."/>
            <person name="Higgins S."/>
            <person name="Loffler F."/>
        </authorList>
    </citation>
    <scope>NUCLEOTIDE SEQUENCE</scope>
</reference>
<name>A0A644ZRA3_9ZZZZ</name>
<feature type="compositionally biased region" description="Basic and acidic residues" evidence="1">
    <location>
        <begin position="1"/>
        <end position="26"/>
    </location>
</feature>
<accession>A0A644ZRA3</accession>
<sequence length="86" mass="9856">MVADQNQRHEQRSHNRDSDQHRHGDGSAEQQHLHQVGAVRPRPGSLAEANAQRGENRCHQSAAENPNLERKERARERAEIVFDQFA</sequence>
<evidence type="ECO:0000256" key="1">
    <source>
        <dbReference type="SAM" id="MobiDB-lite"/>
    </source>
</evidence>
<evidence type="ECO:0000313" key="2">
    <source>
        <dbReference type="EMBL" id="MPM41173.1"/>
    </source>
</evidence>
<comment type="caution">
    <text evidence="2">The sequence shown here is derived from an EMBL/GenBank/DDBJ whole genome shotgun (WGS) entry which is preliminary data.</text>
</comment>
<protein>
    <submittedName>
        <fullName evidence="2">Uncharacterized protein</fullName>
    </submittedName>
</protein>
<organism evidence="2">
    <name type="scientific">bioreactor metagenome</name>
    <dbReference type="NCBI Taxonomy" id="1076179"/>
    <lineage>
        <taxon>unclassified sequences</taxon>
        <taxon>metagenomes</taxon>
        <taxon>ecological metagenomes</taxon>
    </lineage>
</organism>